<evidence type="ECO:0000256" key="3">
    <source>
        <dbReference type="ARBA" id="ARBA00023004"/>
    </source>
</evidence>
<dbReference type="GO" id="GO:0016702">
    <property type="term" value="F:oxidoreductase activity, acting on single donors with incorporation of molecular oxygen, incorporation of two atoms of oxygen"/>
    <property type="evidence" value="ECO:0007669"/>
    <property type="project" value="UniProtKB-ARBA"/>
</dbReference>
<dbReference type="AlphaFoldDB" id="A0AA36J1F8"/>
<evidence type="ECO:0000313" key="5">
    <source>
        <dbReference type="EMBL" id="CAJ1396765.1"/>
    </source>
</evidence>
<evidence type="ECO:0000256" key="2">
    <source>
        <dbReference type="ARBA" id="ARBA00022723"/>
    </source>
</evidence>
<dbReference type="Pfam" id="PF01231">
    <property type="entry name" value="IDO"/>
    <property type="match status" value="1"/>
</dbReference>
<feature type="transmembrane region" description="Helical" evidence="4">
    <location>
        <begin position="12"/>
        <end position="32"/>
    </location>
</feature>
<dbReference type="SUPFAM" id="SSF140959">
    <property type="entry name" value="Indolic compounds 2,3-dioxygenase-like"/>
    <property type="match status" value="1"/>
</dbReference>
<evidence type="ECO:0000313" key="6">
    <source>
        <dbReference type="Proteomes" id="UP001178507"/>
    </source>
</evidence>
<keyword evidence="4" id="KW-0472">Membrane</keyword>
<dbReference type="InterPro" id="IPR037217">
    <property type="entry name" value="Trp/Indoleamine_2_3_dOase-like"/>
</dbReference>
<proteinExistence type="inferred from homology"/>
<keyword evidence="4" id="KW-0812">Transmembrane</keyword>
<keyword evidence="4" id="KW-1133">Transmembrane helix</keyword>
<dbReference type="GO" id="GO:0019441">
    <property type="term" value="P:L-tryptophan catabolic process to kynurenine"/>
    <property type="evidence" value="ECO:0007669"/>
    <property type="project" value="InterPro"/>
</dbReference>
<comment type="similarity">
    <text evidence="1">Belongs to the indoleamine 2,3-dioxygenase family.</text>
</comment>
<protein>
    <submittedName>
        <fullName evidence="5">Uncharacterized protein</fullName>
    </submittedName>
</protein>
<dbReference type="PANTHER" id="PTHR28657:SF5">
    <property type="entry name" value="INDOLEAMINE 2,3-DIOXYGENASE"/>
    <property type="match status" value="1"/>
</dbReference>
<comment type="caution">
    <text evidence="5">The sequence shown here is derived from an EMBL/GenBank/DDBJ whole genome shotgun (WGS) entry which is preliminary data.</text>
</comment>
<dbReference type="InterPro" id="IPR000898">
    <property type="entry name" value="Indolamine_dOase"/>
</dbReference>
<gene>
    <name evidence="5" type="ORF">EVOR1521_LOCUS20918</name>
</gene>
<dbReference type="GO" id="GO:0046872">
    <property type="term" value="F:metal ion binding"/>
    <property type="evidence" value="ECO:0007669"/>
    <property type="project" value="UniProtKB-KW"/>
</dbReference>
<dbReference type="PANTHER" id="PTHR28657">
    <property type="entry name" value="INDOLEAMINE 2,3-DIOXYGENASE"/>
    <property type="match status" value="1"/>
</dbReference>
<accession>A0AA36J1F8</accession>
<dbReference type="GO" id="GO:0020037">
    <property type="term" value="F:heme binding"/>
    <property type="evidence" value="ECO:0007669"/>
    <property type="project" value="InterPro"/>
</dbReference>
<evidence type="ECO:0000256" key="1">
    <source>
        <dbReference type="ARBA" id="ARBA00007119"/>
    </source>
</evidence>
<dbReference type="EMBL" id="CAUJNA010003242">
    <property type="protein sequence ID" value="CAJ1396765.1"/>
    <property type="molecule type" value="Genomic_DNA"/>
</dbReference>
<keyword evidence="2" id="KW-0479">Metal-binding</keyword>
<reference evidence="5" key="1">
    <citation type="submission" date="2023-08" db="EMBL/GenBank/DDBJ databases">
        <authorList>
            <person name="Chen Y."/>
            <person name="Shah S."/>
            <person name="Dougan E. K."/>
            <person name="Thang M."/>
            <person name="Chan C."/>
        </authorList>
    </citation>
    <scope>NUCLEOTIDE SEQUENCE</scope>
</reference>
<name>A0AA36J1F8_9DINO</name>
<evidence type="ECO:0000256" key="4">
    <source>
        <dbReference type="SAM" id="Phobius"/>
    </source>
</evidence>
<keyword evidence="3" id="KW-0408">Iron</keyword>
<keyword evidence="6" id="KW-1185">Reference proteome</keyword>
<organism evidence="5 6">
    <name type="scientific">Effrenium voratum</name>
    <dbReference type="NCBI Taxonomy" id="2562239"/>
    <lineage>
        <taxon>Eukaryota</taxon>
        <taxon>Sar</taxon>
        <taxon>Alveolata</taxon>
        <taxon>Dinophyceae</taxon>
        <taxon>Suessiales</taxon>
        <taxon>Symbiodiniaceae</taxon>
        <taxon>Effrenium</taxon>
    </lineage>
</organism>
<dbReference type="Proteomes" id="UP001178507">
    <property type="component" value="Unassembled WGS sequence"/>
</dbReference>
<sequence>MLQLTGWTWISGWRLASAAFSSVFGVATVWLFRRHSLVWRRHARRCNDAEVLSGVEDVCMRYGLTKEGGFLPAACLDRLPKEFDAWEAVASELPRLNRSGRLAARLEALPQLDVANLKPEELRRAYVLLGSLAHSYVHRQAVPWHKLDDPTSGEDGRVPQHKARLPRQVSEPWLQVCQQLGMPPVLTAAGTDLWNWRLRDTSKPFEPANLEQRITVTGSGSERVFHMVPCAMQAAAAEVVPKIFLADVLVRKGRQETSLLPCCLRWQMSSESSSASLSRSQQVLTRTSFTMCTGLC</sequence>